<dbReference type="PANTHER" id="PTHR39166:SF1">
    <property type="entry name" value="BLL1166 PROTEIN"/>
    <property type="match status" value="1"/>
</dbReference>
<evidence type="ECO:0008006" key="3">
    <source>
        <dbReference type="Google" id="ProtNLM"/>
    </source>
</evidence>
<organism evidence="1 2">
    <name type="scientific">Candidatus Kaiserbacteria bacterium RIFCSPHIGHO2_02_FULL_55_17</name>
    <dbReference type="NCBI Taxonomy" id="1798496"/>
    <lineage>
        <taxon>Bacteria</taxon>
        <taxon>Candidatus Kaiseribacteriota</taxon>
    </lineage>
</organism>
<dbReference type="InterPro" id="IPR009267">
    <property type="entry name" value="NTP_transf_6"/>
</dbReference>
<dbReference type="AlphaFoldDB" id="A0A1F6DTM5"/>
<dbReference type="Pfam" id="PF06042">
    <property type="entry name" value="NTP_transf_6"/>
    <property type="match status" value="1"/>
</dbReference>
<accession>A0A1F6DTM5</accession>
<name>A0A1F6DTM5_9BACT</name>
<evidence type="ECO:0000313" key="1">
    <source>
        <dbReference type="EMBL" id="OGG64795.1"/>
    </source>
</evidence>
<comment type="caution">
    <text evidence="1">The sequence shown here is derived from an EMBL/GenBank/DDBJ whole genome shotgun (WGS) entry which is preliminary data.</text>
</comment>
<sequence>MTEQDILSLIENDPWMMKIIRIAADLNLPNWIIGAGFVRNKVWDHLHGYSHTGVDTADIDLVYYDPKGNDEKADEELSRQMKEKTSIAWEIVNQFYAHTWNDLAPYGSVENAIAEWPETATGIGVRIEDGKLKLLAPHGIDDLVNLIVRPSPTFREGMEKVKERAQKKQWFKKWPKLRFTDI</sequence>
<protein>
    <recommendedName>
        <fullName evidence="3">Nucleotidyltransferase family protein</fullName>
    </recommendedName>
</protein>
<dbReference type="EMBL" id="MFLJ01000010">
    <property type="protein sequence ID" value="OGG64795.1"/>
    <property type="molecule type" value="Genomic_DNA"/>
</dbReference>
<dbReference type="Proteomes" id="UP000177232">
    <property type="component" value="Unassembled WGS sequence"/>
</dbReference>
<reference evidence="1 2" key="1">
    <citation type="journal article" date="2016" name="Nat. Commun.">
        <title>Thousands of microbial genomes shed light on interconnected biogeochemical processes in an aquifer system.</title>
        <authorList>
            <person name="Anantharaman K."/>
            <person name="Brown C.T."/>
            <person name="Hug L.A."/>
            <person name="Sharon I."/>
            <person name="Castelle C.J."/>
            <person name="Probst A.J."/>
            <person name="Thomas B.C."/>
            <person name="Singh A."/>
            <person name="Wilkins M.J."/>
            <person name="Karaoz U."/>
            <person name="Brodie E.L."/>
            <person name="Williams K.H."/>
            <person name="Hubbard S.S."/>
            <person name="Banfield J.F."/>
        </authorList>
    </citation>
    <scope>NUCLEOTIDE SEQUENCE [LARGE SCALE GENOMIC DNA]</scope>
</reference>
<evidence type="ECO:0000313" key="2">
    <source>
        <dbReference type="Proteomes" id="UP000177232"/>
    </source>
</evidence>
<gene>
    <name evidence="1" type="ORF">A3C94_01835</name>
</gene>
<proteinExistence type="predicted"/>
<dbReference type="PANTHER" id="PTHR39166">
    <property type="entry name" value="BLL1166 PROTEIN"/>
    <property type="match status" value="1"/>
</dbReference>